<feature type="region of interest" description="Disordered" evidence="1">
    <location>
        <begin position="170"/>
        <end position="189"/>
    </location>
</feature>
<dbReference type="VEuPathDB" id="FungiDB:P170DRAFT_508262"/>
<dbReference type="STRING" id="1392250.A0A2I2GAV9"/>
<feature type="compositionally biased region" description="Basic residues" evidence="1">
    <location>
        <begin position="170"/>
        <end position="179"/>
    </location>
</feature>
<evidence type="ECO:0000256" key="2">
    <source>
        <dbReference type="SAM" id="SignalP"/>
    </source>
</evidence>
<dbReference type="PANTHER" id="PTHR40622">
    <property type="match status" value="1"/>
</dbReference>
<sequence>MLLSYLSLLSILSVTSTAKSLPHLDTPDQAKLIPAHEVILPCARCAFEDLNCEREDPDSYLTITFSTENNTLLANDHVIFPSPLPMEFSAPRHAGSGQDDGVRVSYALDARPIPKTPHAKLGDIYLLKLKLLDEFGRLASDYEVLVGLVRPESESGSDLAITEINTSALPHHHHHHHHPSPNDSNGDTKSLILGTLHALKTTAKECIHLLTHPEPPHHHHHHHPSTKNENENENENDSTPSPPQKDAHRTVPPVPKHGHRSHPYWHGSHRNFGRLVRPVILPALLGAATGVMAHVVM</sequence>
<dbReference type="EMBL" id="MSFO01000003">
    <property type="protein sequence ID" value="PLB50000.1"/>
    <property type="molecule type" value="Genomic_DNA"/>
</dbReference>
<dbReference type="Proteomes" id="UP000234275">
    <property type="component" value="Unassembled WGS sequence"/>
</dbReference>
<feature type="compositionally biased region" description="Basic residues" evidence="1">
    <location>
        <begin position="256"/>
        <end position="265"/>
    </location>
</feature>
<protein>
    <submittedName>
        <fullName evidence="3">Uncharacterized protein</fullName>
    </submittedName>
</protein>
<comment type="caution">
    <text evidence="3">The sequence shown here is derived from an EMBL/GenBank/DDBJ whole genome shotgun (WGS) entry which is preliminary data.</text>
</comment>
<dbReference type="RefSeq" id="XP_024705302.1">
    <property type="nucleotide sequence ID" value="XM_024854550.1"/>
</dbReference>
<feature type="region of interest" description="Disordered" evidence="1">
    <location>
        <begin position="211"/>
        <end position="265"/>
    </location>
</feature>
<dbReference type="GeneID" id="36562256"/>
<reference evidence="3 4" key="1">
    <citation type="submission" date="2016-12" db="EMBL/GenBank/DDBJ databases">
        <title>The genomes of Aspergillus section Nigri reveals drivers in fungal speciation.</title>
        <authorList>
            <consortium name="DOE Joint Genome Institute"/>
            <person name="Vesth T.C."/>
            <person name="Nybo J."/>
            <person name="Theobald S."/>
            <person name="Brandl J."/>
            <person name="Frisvad J.C."/>
            <person name="Nielsen K.F."/>
            <person name="Lyhne E.K."/>
            <person name="Kogle M.E."/>
            <person name="Kuo A."/>
            <person name="Riley R."/>
            <person name="Clum A."/>
            <person name="Nolan M."/>
            <person name="Lipzen A."/>
            <person name="Salamov A."/>
            <person name="Henrissat B."/>
            <person name="Wiebenga A."/>
            <person name="De Vries R.P."/>
            <person name="Grigoriev I.V."/>
            <person name="Mortensen U.H."/>
            <person name="Andersen M.R."/>
            <person name="Baker S.E."/>
        </authorList>
    </citation>
    <scope>NUCLEOTIDE SEQUENCE [LARGE SCALE GENOMIC DNA]</scope>
    <source>
        <strain evidence="3 4">IBT 23096</strain>
    </source>
</reference>
<keyword evidence="2" id="KW-0732">Signal</keyword>
<proteinExistence type="predicted"/>
<evidence type="ECO:0000256" key="1">
    <source>
        <dbReference type="SAM" id="MobiDB-lite"/>
    </source>
</evidence>
<dbReference type="OrthoDB" id="4367799at2759"/>
<gene>
    <name evidence="3" type="ORF">P170DRAFT_508262</name>
</gene>
<feature type="signal peptide" evidence="2">
    <location>
        <begin position="1"/>
        <end position="18"/>
    </location>
</feature>
<organism evidence="3 4">
    <name type="scientific">Aspergillus steynii IBT 23096</name>
    <dbReference type="NCBI Taxonomy" id="1392250"/>
    <lineage>
        <taxon>Eukaryota</taxon>
        <taxon>Fungi</taxon>
        <taxon>Dikarya</taxon>
        <taxon>Ascomycota</taxon>
        <taxon>Pezizomycotina</taxon>
        <taxon>Eurotiomycetes</taxon>
        <taxon>Eurotiomycetidae</taxon>
        <taxon>Eurotiales</taxon>
        <taxon>Aspergillaceae</taxon>
        <taxon>Aspergillus</taxon>
        <taxon>Aspergillus subgen. Circumdati</taxon>
    </lineage>
</organism>
<dbReference type="AlphaFoldDB" id="A0A2I2GAV9"/>
<keyword evidence="4" id="KW-1185">Reference proteome</keyword>
<dbReference type="PANTHER" id="PTHR40622:SF1">
    <property type="match status" value="1"/>
</dbReference>
<evidence type="ECO:0000313" key="4">
    <source>
        <dbReference type="Proteomes" id="UP000234275"/>
    </source>
</evidence>
<evidence type="ECO:0000313" key="3">
    <source>
        <dbReference type="EMBL" id="PLB50000.1"/>
    </source>
</evidence>
<feature type="chain" id="PRO_5014121269" evidence="2">
    <location>
        <begin position="19"/>
        <end position="297"/>
    </location>
</feature>
<name>A0A2I2GAV9_9EURO</name>
<accession>A0A2I2GAV9</accession>